<dbReference type="Pfam" id="PF00356">
    <property type="entry name" value="LacI"/>
    <property type="match status" value="1"/>
</dbReference>
<dbReference type="GO" id="GO:0003700">
    <property type="term" value="F:DNA-binding transcription factor activity"/>
    <property type="evidence" value="ECO:0007669"/>
    <property type="project" value="TreeGrafter"/>
</dbReference>
<dbReference type="AlphaFoldDB" id="A0A1Q8QA87"/>
<dbReference type="InterPro" id="IPR010982">
    <property type="entry name" value="Lambda_DNA-bd_dom_sf"/>
</dbReference>
<keyword evidence="3" id="KW-0804">Transcription</keyword>
<dbReference type="SUPFAM" id="SSF53822">
    <property type="entry name" value="Periplasmic binding protein-like I"/>
    <property type="match status" value="1"/>
</dbReference>
<accession>A0A1Q8QA87</accession>
<gene>
    <name evidence="5" type="ORF">BTO30_00300</name>
</gene>
<keyword evidence="1" id="KW-0805">Transcription regulation</keyword>
<evidence type="ECO:0000313" key="5">
    <source>
        <dbReference type="EMBL" id="OLN24221.1"/>
    </source>
</evidence>
<organism evidence="5 6">
    <name type="scientific">Domibacillus antri</name>
    <dbReference type="NCBI Taxonomy" id="1714264"/>
    <lineage>
        <taxon>Bacteria</taxon>
        <taxon>Bacillati</taxon>
        <taxon>Bacillota</taxon>
        <taxon>Bacilli</taxon>
        <taxon>Bacillales</taxon>
        <taxon>Bacillaceae</taxon>
        <taxon>Domibacillus</taxon>
    </lineage>
</organism>
<keyword evidence="2" id="KW-0238">DNA-binding</keyword>
<dbReference type="SMART" id="SM00354">
    <property type="entry name" value="HTH_LACI"/>
    <property type="match status" value="1"/>
</dbReference>
<dbReference type="Gene3D" id="1.10.260.40">
    <property type="entry name" value="lambda repressor-like DNA-binding domains"/>
    <property type="match status" value="1"/>
</dbReference>
<dbReference type="PANTHER" id="PTHR30146">
    <property type="entry name" value="LACI-RELATED TRANSCRIPTIONAL REPRESSOR"/>
    <property type="match status" value="1"/>
</dbReference>
<dbReference type="Gene3D" id="3.40.50.2300">
    <property type="match status" value="2"/>
</dbReference>
<dbReference type="PROSITE" id="PS00356">
    <property type="entry name" value="HTH_LACI_1"/>
    <property type="match status" value="1"/>
</dbReference>
<dbReference type="PANTHER" id="PTHR30146:SF147">
    <property type="entry name" value="HTH-TYPE TRANSCRIPTIONAL REGULATOR DEGA"/>
    <property type="match status" value="1"/>
</dbReference>
<dbReference type="CDD" id="cd06267">
    <property type="entry name" value="PBP1_LacI_sugar_binding-like"/>
    <property type="match status" value="1"/>
</dbReference>
<evidence type="ECO:0000256" key="3">
    <source>
        <dbReference type="ARBA" id="ARBA00023163"/>
    </source>
</evidence>
<dbReference type="Pfam" id="PF13377">
    <property type="entry name" value="Peripla_BP_3"/>
    <property type="match status" value="1"/>
</dbReference>
<evidence type="ECO:0000259" key="4">
    <source>
        <dbReference type="PROSITE" id="PS50932"/>
    </source>
</evidence>
<dbReference type="PROSITE" id="PS50932">
    <property type="entry name" value="HTH_LACI_2"/>
    <property type="match status" value="1"/>
</dbReference>
<dbReference type="SUPFAM" id="SSF47413">
    <property type="entry name" value="lambda repressor-like DNA-binding domains"/>
    <property type="match status" value="1"/>
</dbReference>
<dbReference type="STRING" id="1714264.BTO30_00300"/>
<name>A0A1Q8QA87_9BACI</name>
<evidence type="ECO:0000313" key="6">
    <source>
        <dbReference type="Proteomes" id="UP000185568"/>
    </source>
</evidence>
<dbReference type="InterPro" id="IPR000843">
    <property type="entry name" value="HTH_LacI"/>
</dbReference>
<dbReference type="InterPro" id="IPR046335">
    <property type="entry name" value="LacI/GalR-like_sensor"/>
</dbReference>
<dbReference type="Proteomes" id="UP000185568">
    <property type="component" value="Unassembled WGS sequence"/>
</dbReference>
<comment type="caution">
    <text evidence="5">The sequence shown here is derived from an EMBL/GenBank/DDBJ whole genome shotgun (WGS) entry which is preliminary data.</text>
</comment>
<proteinExistence type="predicted"/>
<sequence>MKPTIYDIAKKAGVSAATVSNVINERGRVGDKTRKKVLAIMDELQYRPNTAASVLKGKAAFTIGFFVPDMLNPVYMEYVKHAEERAQERGFSIMMCSTENDPVKERLQADVLRQKNVDGFIITSKFQNEELLREIEREQYPSVCIAHERPDFQFDSVSGNDWEAGIMAADYLFSLGHTNIAMIAEKDSVSSYGRIEGFKERFRKKEMKQPLIRYAEASIDQAKAMALNLLKQDDRPTAVFGGNDVLAVGIMQAARTLGLSIPEDISVIGLDDTFLCQIVSPQLTAIAMPVKKISYRAVDLLIEQIEKGGTLKSTDLFPPVVIERDSARKL</sequence>
<keyword evidence="6" id="KW-1185">Reference proteome</keyword>
<dbReference type="PRINTS" id="PR00036">
    <property type="entry name" value="HTHLACI"/>
</dbReference>
<evidence type="ECO:0000256" key="1">
    <source>
        <dbReference type="ARBA" id="ARBA00023015"/>
    </source>
</evidence>
<dbReference type="InterPro" id="IPR028082">
    <property type="entry name" value="Peripla_BP_I"/>
</dbReference>
<dbReference type="CDD" id="cd01392">
    <property type="entry name" value="HTH_LacI"/>
    <property type="match status" value="1"/>
</dbReference>
<protein>
    <recommendedName>
        <fullName evidence="4">HTH lacI-type domain-containing protein</fullName>
    </recommendedName>
</protein>
<evidence type="ECO:0000256" key="2">
    <source>
        <dbReference type="ARBA" id="ARBA00023125"/>
    </source>
</evidence>
<dbReference type="EMBL" id="MSDU01000003">
    <property type="protein sequence ID" value="OLN24221.1"/>
    <property type="molecule type" value="Genomic_DNA"/>
</dbReference>
<dbReference type="GO" id="GO:0000976">
    <property type="term" value="F:transcription cis-regulatory region binding"/>
    <property type="evidence" value="ECO:0007669"/>
    <property type="project" value="TreeGrafter"/>
</dbReference>
<reference evidence="5 6" key="1">
    <citation type="submission" date="2016-12" db="EMBL/GenBank/DDBJ databases">
        <title>Domibacillus antri genome sequencing.</title>
        <authorList>
            <person name="Verma A."/>
            <person name="Krishnamurthi S."/>
        </authorList>
    </citation>
    <scope>NUCLEOTIDE SEQUENCE [LARGE SCALE GENOMIC DNA]</scope>
    <source>
        <strain evidence="5 6">XD80</strain>
    </source>
</reference>
<feature type="domain" description="HTH lacI-type" evidence="4">
    <location>
        <begin position="3"/>
        <end position="57"/>
    </location>
</feature>